<evidence type="ECO:0000313" key="2">
    <source>
        <dbReference type="EMBL" id="TQV76515.1"/>
    </source>
</evidence>
<dbReference type="InterPro" id="IPR002654">
    <property type="entry name" value="Glyco_trans_25"/>
</dbReference>
<sequence length="253" mass="29217">MAARFKVFLINLESSKQRLLNSQQLLKAANVDFERLDAVNGSLLSQSQIDKIYQFNQGAQYYKTLSKGEIGCYLSHRKAWQKIVTEQLDFAVILEDDFASCGQLGEVIRALENLKYPWDYIKLAEHSRKRNSVFEWQQDHLSLCIYDKVPARTLAQAVSLTGAKKLLVHSEQITRPIDIDLQHWWEKDLSIFGLSQVPVTPNLAIKSEISELGRNKSVRLSRAAQFKQRLAFKIKNRRETQRLVERLKQNLGK</sequence>
<proteinExistence type="predicted"/>
<dbReference type="EMBL" id="VIKR01000001">
    <property type="protein sequence ID" value="TQV76515.1"/>
    <property type="molecule type" value="Genomic_DNA"/>
</dbReference>
<dbReference type="Proteomes" id="UP000317839">
    <property type="component" value="Unassembled WGS sequence"/>
</dbReference>
<comment type="caution">
    <text evidence="2">The sequence shown here is derived from an EMBL/GenBank/DDBJ whole genome shotgun (WGS) entry which is preliminary data.</text>
</comment>
<keyword evidence="2" id="KW-0808">Transferase</keyword>
<dbReference type="OrthoDB" id="9816113at2"/>
<dbReference type="AlphaFoldDB" id="A0A545TH29"/>
<keyword evidence="3" id="KW-1185">Reference proteome</keyword>
<evidence type="ECO:0000259" key="1">
    <source>
        <dbReference type="Pfam" id="PF01755"/>
    </source>
</evidence>
<accession>A0A545TH29</accession>
<evidence type="ECO:0000313" key="3">
    <source>
        <dbReference type="Proteomes" id="UP000317839"/>
    </source>
</evidence>
<protein>
    <submittedName>
        <fullName evidence="2">Glycosyltransferase family 25 protein</fullName>
    </submittedName>
</protein>
<gene>
    <name evidence="2" type="ORF">FLL45_00705</name>
</gene>
<dbReference type="CDD" id="cd06532">
    <property type="entry name" value="Glyco_transf_25"/>
    <property type="match status" value="1"/>
</dbReference>
<dbReference type="RefSeq" id="WP_142887875.1">
    <property type="nucleotide sequence ID" value="NZ_VIKR01000001.1"/>
</dbReference>
<dbReference type="GO" id="GO:0016740">
    <property type="term" value="F:transferase activity"/>
    <property type="evidence" value="ECO:0007669"/>
    <property type="project" value="UniProtKB-KW"/>
</dbReference>
<organism evidence="2 3">
    <name type="scientific">Aliikangiella marina</name>
    <dbReference type="NCBI Taxonomy" id="1712262"/>
    <lineage>
        <taxon>Bacteria</taxon>
        <taxon>Pseudomonadati</taxon>
        <taxon>Pseudomonadota</taxon>
        <taxon>Gammaproteobacteria</taxon>
        <taxon>Oceanospirillales</taxon>
        <taxon>Pleioneaceae</taxon>
        <taxon>Aliikangiella</taxon>
    </lineage>
</organism>
<dbReference type="Pfam" id="PF01755">
    <property type="entry name" value="Glyco_transf_25"/>
    <property type="match status" value="1"/>
</dbReference>
<feature type="domain" description="Glycosyl transferase family 25" evidence="1">
    <location>
        <begin position="6"/>
        <end position="178"/>
    </location>
</feature>
<name>A0A545TH29_9GAMM</name>
<reference evidence="2 3" key="1">
    <citation type="submission" date="2019-06" db="EMBL/GenBank/DDBJ databases">
        <title>Draft genome of Aliikangiella marina GYP-15.</title>
        <authorList>
            <person name="Wang G."/>
        </authorList>
    </citation>
    <scope>NUCLEOTIDE SEQUENCE [LARGE SCALE GENOMIC DNA]</scope>
    <source>
        <strain evidence="2 3">GYP-15</strain>
    </source>
</reference>